<keyword evidence="2" id="KW-1185">Reference proteome</keyword>
<reference evidence="1 2" key="1">
    <citation type="submission" date="2019-03" db="EMBL/GenBank/DDBJ databases">
        <title>First draft genome of Liparis tanakae, snailfish: a comprehensive survey of snailfish specific genes.</title>
        <authorList>
            <person name="Kim W."/>
            <person name="Song I."/>
            <person name="Jeong J.-H."/>
            <person name="Kim D."/>
            <person name="Kim S."/>
            <person name="Ryu S."/>
            <person name="Song J.Y."/>
            <person name="Lee S.K."/>
        </authorList>
    </citation>
    <scope>NUCLEOTIDE SEQUENCE [LARGE SCALE GENOMIC DNA]</scope>
    <source>
        <tissue evidence="1">Muscle</tissue>
    </source>
</reference>
<gene>
    <name evidence="1" type="ORF">EYF80_016141</name>
</gene>
<protein>
    <submittedName>
        <fullName evidence="1">Uncharacterized protein</fullName>
    </submittedName>
</protein>
<dbReference type="AlphaFoldDB" id="A0A4Z2I681"/>
<name>A0A4Z2I681_9TELE</name>
<comment type="caution">
    <text evidence="1">The sequence shown here is derived from an EMBL/GenBank/DDBJ whole genome shotgun (WGS) entry which is preliminary data.</text>
</comment>
<organism evidence="1 2">
    <name type="scientific">Liparis tanakae</name>
    <name type="common">Tanaka's snailfish</name>
    <dbReference type="NCBI Taxonomy" id="230148"/>
    <lineage>
        <taxon>Eukaryota</taxon>
        <taxon>Metazoa</taxon>
        <taxon>Chordata</taxon>
        <taxon>Craniata</taxon>
        <taxon>Vertebrata</taxon>
        <taxon>Euteleostomi</taxon>
        <taxon>Actinopterygii</taxon>
        <taxon>Neopterygii</taxon>
        <taxon>Teleostei</taxon>
        <taxon>Neoteleostei</taxon>
        <taxon>Acanthomorphata</taxon>
        <taxon>Eupercaria</taxon>
        <taxon>Perciformes</taxon>
        <taxon>Cottioidei</taxon>
        <taxon>Cottales</taxon>
        <taxon>Liparidae</taxon>
        <taxon>Liparis</taxon>
    </lineage>
</organism>
<dbReference type="EMBL" id="SRLO01000123">
    <property type="protein sequence ID" value="TNN73546.1"/>
    <property type="molecule type" value="Genomic_DNA"/>
</dbReference>
<proteinExistence type="predicted"/>
<dbReference type="Proteomes" id="UP000314294">
    <property type="component" value="Unassembled WGS sequence"/>
</dbReference>
<accession>A0A4Z2I681</accession>
<evidence type="ECO:0000313" key="1">
    <source>
        <dbReference type="EMBL" id="TNN73546.1"/>
    </source>
</evidence>
<evidence type="ECO:0000313" key="2">
    <source>
        <dbReference type="Proteomes" id="UP000314294"/>
    </source>
</evidence>
<sequence>MELAAITRQEVMLCCFQNKGLTKYRNIAGLYSPAAHKYLGGREGDDPLTPTGYRNGNIGAAESLRTLDGPGLRLTTCQLCSL</sequence>